<comment type="caution">
    <text evidence="1">The sequence shown here is derived from an EMBL/GenBank/DDBJ whole genome shotgun (WGS) entry which is preliminary data.</text>
</comment>
<sequence length="106" mass="10982">MENILSACAKNLLCWSATAVARAELMPLYPRDRVLIAQVTARGGVPAAAVKGGANSGGDPAGIREATKGCERNGLKPFAIVGRYGTFGAKNGRVFSRYLPPSSTGS</sequence>
<name>A0A5J5F5D7_9PEZI</name>
<organism evidence="1 2">
    <name type="scientific">Sphaerosporella brunnea</name>
    <dbReference type="NCBI Taxonomy" id="1250544"/>
    <lineage>
        <taxon>Eukaryota</taxon>
        <taxon>Fungi</taxon>
        <taxon>Dikarya</taxon>
        <taxon>Ascomycota</taxon>
        <taxon>Pezizomycotina</taxon>
        <taxon>Pezizomycetes</taxon>
        <taxon>Pezizales</taxon>
        <taxon>Pyronemataceae</taxon>
        <taxon>Sphaerosporella</taxon>
    </lineage>
</organism>
<reference evidence="1 2" key="1">
    <citation type="submission" date="2019-09" db="EMBL/GenBank/DDBJ databases">
        <title>Draft genome of the ectomycorrhizal ascomycete Sphaerosporella brunnea.</title>
        <authorList>
            <consortium name="DOE Joint Genome Institute"/>
            <person name="Benucci G.M."/>
            <person name="Marozzi G."/>
            <person name="Antonielli L."/>
            <person name="Sanchez S."/>
            <person name="Marco P."/>
            <person name="Wang X."/>
            <person name="Falini L.B."/>
            <person name="Barry K."/>
            <person name="Haridas S."/>
            <person name="Lipzen A."/>
            <person name="Labutti K."/>
            <person name="Grigoriev I.V."/>
            <person name="Murat C."/>
            <person name="Martin F."/>
            <person name="Albertini E."/>
            <person name="Donnini D."/>
            <person name="Bonito G."/>
        </authorList>
    </citation>
    <scope>NUCLEOTIDE SEQUENCE [LARGE SCALE GENOMIC DNA]</scope>
    <source>
        <strain evidence="1 2">Sb_GMNB300</strain>
    </source>
</reference>
<dbReference type="Proteomes" id="UP000326924">
    <property type="component" value="Unassembled WGS sequence"/>
</dbReference>
<proteinExistence type="predicted"/>
<gene>
    <name evidence="1" type="ORF">FN846DRAFT_1002250</name>
</gene>
<evidence type="ECO:0000313" key="1">
    <source>
        <dbReference type="EMBL" id="KAA8911217.1"/>
    </source>
</evidence>
<accession>A0A5J5F5D7</accession>
<dbReference type="EMBL" id="VXIS01000038">
    <property type="protein sequence ID" value="KAA8911217.1"/>
    <property type="molecule type" value="Genomic_DNA"/>
</dbReference>
<keyword evidence="2" id="KW-1185">Reference proteome</keyword>
<protein>
    <submittedName>
        <fullName evidence="1">Uncharacterized protein</fullName>
    </submittedName>
</protein>
<dbReference type="InParanoid" id="A0A5J5F5D7"/>
<dbReference type="AlphaFoldDB" id="A0A5J5F5D7"/>
<evidence type="ECO:0000313" key="2">
    <source>
        <dbReference type="Proteomes" id="UP000326924"/>
    </source>
</evidence>